<dbReference type="Proteomes" id="UP000265703">
    <property type="component" value="Unassembled WGS sequence"/>
</dbReference>
<dbReference type="EMBL" id="QKYT01000095">
    <property type="protein sequence ID" value="RIA93843.1"/>
    <property type="molecule type" value="Genomic_DNA"/>
</dbReference>
<reference evidence="1 2" key="1">
    <citation type="submission" date="2018-06" db="EMBL/GenBank/DDBJ databases">
        <title>Comparative genomics reveals the genomic features of Rhizophagus irregularis, R. cerebriforme, R. diaphanum and Gigaspora rosea, and their symbiotic lifestyle signature.</title>
        <authorList>
            <person name="Morin E."/>
            <person name="San Clemente H."/>
            <person name="Chen E.C.H."/>
            <person name="De La Providencia I."/>
            <person name="Hainaut M."/>
            <person name="Kuo A."/>
            <person name="Kohler A."/>
            <person name="Murat C."/>
            <person name="Tang N."/>
            <person name="Roy S."/>
            <person name="Loubradou J."/>
            <person name="Henrissat B."/>
            <person name="Grigoriev I.V."/>
            <person name="Corradi N."/>
            <person name="Roux C."/>
            <person name="Martin F.M."/>
        </authorList>
    </citation>
    <scope>NUCLEOTIDE SEQUENCE [LARGE SCALE GENOMIC DNA]</scope>
    <source>
        <strain evidence="1 2">DAOM 227022</strain>
    </source>
</reference>
<dbReference type="AlphaFoldDB" id="A0A397T6M6"/>
<sequence>MIYFHFIPILVITFILRVPAYVITLMKRDVCANPGCSGWIFKDCSFQQLYTRIDAIDASDHQTLSYTLASIFAPDIDANVVSDDQNDDLTQAWYSANSAIFRDKGQCVKEFMLNWVCDKYITDTSLKDLNTLLDILPSIFVQILPGGSVEAWIVKQGLKKAMQTDVSISNQLIYSVAKIVKMSDVVFLYNVGNC</sequence>
<accession>A0A397T6M6</accession>
<gene>
    <name evidence="1" type="ORF">C1645_735201</name>
</gene>
<protein>
    <submittedName>
        <fullName evidence="1">Uncharacterized protein</fullName>
    </submittedName>
</protein>
<dbReference type="OrthoDB" id="2367326at2759"/>
<evidence type="ECO:0000313" key="1">
    <source>
        <dbReference type="EMBL" id="RIA93843.1"/>
    </source>
</evidence>
<organism evidence="1 2">
    <name type="scientific">Glomus cerebriforme</name>
    <dbReference type="NCBI Taxonomy" id="658196"/>
    <lineage>
        <taxon>Eukaryota</taxon>
        <taxon>Fungi</taxon>
        <taxon>Fungi incertae sedis</taxon>
        <taxon>Mucoromycota</taxon>
        <taxon>Glomeromycotina</taxon>
        <taxon>Glomeromycetes</taxon>
        <taxon>Glomerales</taxon>
        <taxon>Glomeraceae</taxon>
        <taxon>Glomus</taxon>
    </lineage>
</organism>
<keyword evidence="2" id="KW-1185">Reference proteome</keyword>
<name>A0A397T6M6_9GLOM</name>
<comment type="caution">
    <text evidence="1">The sequence shown here is derived from an EMBL/GenBank/DDBJ whole genome shotgun (WGS) entry which is preliminary data.</text>
</comment>
<evidence type="ECO:0000313" key="2">
    <source>
        <dbReference type="Proteomes" id="UP000265703"/>
    </source>
</evidence>
<proteinExistence type="predicted"/>